<reference evidence="2" key="2">
    <citation type="submission" date="2020-11" db="EMBL/GenBank/DDBJ databases">
        <authorList>
            <person name="McCartney M.A."/>
            <person name="Auch B."/>
            <person name="Kono T."/>
            <person name="Mallez S."/>
            <person name="Becker A."/>
            <person name="Gohl D.M."/>
            <person name="Silverstein K.A.T."/>
            <person name="Koren S."/>
            <person name="Bechman K.B."/>
            <person name="Herman A."/>
            <person name="Abrahante J.E."/>
            <person name="Garbe J."/>
        </authorList>
    </citation>
    <scope>NUCLEOTIDE SEQUENCE</scope>
    <source>
        <strain evidence="2">Duluth1</strain>
        <tissue evidence="2">Whole animal</tissue>
    </source>
</reference>
<dbReference type="EMBL" id="JAIWYP010000012">
    <property type="protein sequence ID" value="KAH3728005.1"/>
    <property type="molecule type" value="Genomic_DNA"/>
</dbReference>
<evidence type="ECO:0000313" key="3">
    <source>
        <dbReference type="Proteomes" id="UP000828390"/>
    </source>
</evidence>
<comment type="caution">
    <text evidence="2">The sequence shown here is derived from an EMBL/GenBank/DDBJ whole genome shotgun (WGS) entry which is preliminary data.</text>
</comment>
<reference evidence="2" key="1">
    <citation type="journal article" date="2019" name="bioRxiv">
        <title>The Genome of the Zebra Mussel, Dreissena polymorpha: A Resource for Invasive Species Research.</title>
        <authorList>
            <person name="McCartney M.A."/>
            <person name="Auch B."/>
            <person name="Kono T."/>
            <person name="Mallez S."/>
            <person name="Zhang Y."/>
            <person name="Obille A."/>
            <person name="Becker A."/>
            <person name="Abrahante J.E."/>
            <person name="Garbe J."/>
            <person name="Badalamenti J.P."/>
            <person name="Herman A."/>
            <person name="Mangelson H."/>
            <person name="Liachko I."/>
            <person name="Sullivan S."/>
            <person name="Sone E.D."/>
            <person name="Koren S."/>
            <person name="Silverstein K.A.T."/>
            <person name="Beckman K.B."/>
            <person name="Gohl D.M."/>
        </authorList>
    </citation>
    <scope>NUCLEOTIDE SEQUENCE</scope>
    <source>
        <strain evidence="2">Duluth1</strain>
        <tissue evidence="2">Whole animal</tissue>
    </source>
</reference>
<dbReference type="AlphaFoldDB" id="A0A9D4HR70"/>
<feature type="region of interest" description="Disordered" evidence="1">
    <location>
        <begin position="194"/>
        <end position="220"/>
    </location>
</feature>
<keyword evidence="3" id="KW-1185">Reference proteome</keyword>
<protein>
    <submittedName>
        <fullName evidence="2">Uncharacterized protein</fullName>
    </submittedName>
</protein>
<feature type="region of interest" description="Disordered" evidence="1">
    <location>
        <begin position="1"/>
        <end position="23"/>
    </location>
</feature>
<feature type="compositionally biased region" description="Basic and acidic residues" evidence="1">
    <location>
        <begin position="211"/>
        <end position="220"/>
    </location>
</feature>
<evidence type="ECO:0000256" key="1">
    <source>
        <dbReference type="SAM" id="MobiDB-lite"/>
    </source>
</evidence>
<gene>
    <name evidence="2" type="ORF">DPMN_053951</name>
</gene>
<sequence length="285" mass="33473">MLKLAQTNRPTNQQTGQKQYVPHYSGGGHKNSCNHFGCAQDIMRTNVLTKFHEEINSLAPGRHVFQQTRTISELIQDILKTRIKLLTKFERKLLWTPPARRQGETIIRPVFLKRAYKNVLTKFHEDWTIKKTFRVLIRFYYYIIGTSLWTKFHEDRTINVASIVLTMQMLPPHNAQWTKGDHIVLRSDVRCGGLPNRQQGDDHRQYRHHNEKTAKREPDTPARNLDLWNIVPVMLQQNVLQTPEMNNKYQNSDAALPYSRGPLGAYYLENVELRRIRVLNETYNV</sequence>
<evidence type="ECO:0000313" key="2">
    <source>
        <dbReference type="EMBL" id="KAH3728005.1"/>
    </source>
</evidence>
<dbReference type="Proteomes" id="UP000828390">
    <property type="component" value="Unassembled WGS sequence"/>
</dbReference>
<accession>A0A9D4HR70</accession>
<organism evidence="2 3">
    <name type="scientific">Dreissena polymorpha</name>
    <name type="common">Zebra mussel</name>
    <name type="synonym">Mytilus polymorpha</name>
    <dbReference type="NCBI Taxonomy" id="45954"/>
    <lineage>
        <taxon>Eukaryota</taxon>
        <taxon>Metazoa</taxon>
        <taxon>Spiralia</taxon>
        <taxon>Lophotrochozoa</taxon>
        <taxon>Mollusca</taxon>
        <taxon>Bivalvia</taxon>
        <taxon>Autobranchia</taxon>
        <taxon>Heteroconchia</taxon>
        <taxon>Euheterodonta</taxon>
        <taxon>Imparidentia</taxon>
        <taxon>Neoheterodontei</taxon>
        <taxon>Myida</taxon>
        <taxon>Dreissenoidea</taxon>
        <taxon>Dreissenidae</taxon>
        <taxon>Dreissena</taxon>
    </lineage>
</organism>
<name>A0A9D4HR70_DREPO</name>
<feature type="compositionally biased region" description="Polar residues" evidence="1">
    <location>
        <begin position="1"/>
        <end position="18"/>
    </location>
</feature>
<proteinExistence type="predicted"/>